<evidence type="ECO:0000313" key="3">
    <source>
        <dbReference type="EMBL" id="MBP3984332.1"/>
    </source>
</evidence>
<dbReference type="InterPro" id="IPR016162">
    <property type="entry name" value="Ald_DH_N"/>
</dbReference>
<organism evidence="3 4">
    <name type="scientific">Pseudoxanthomonas helianthi</name>
    <dbReference type="NCBI Taxonomy" id="1453541"/>
    <lineage>
        <taxon>Bacteria</taxon>
        <taxon>Pseudomonadati</taxon>
        <taxon>Pseudomonadota</taxon>
        <taxon>Gammaproteobacteria</taxon>
        <taxon>Lysobacterales</taxon>
        <taxon>Lysobacteraceae</taxon>
        <taxon>Pseudoxanthomonas</taxon>
    </lineage>
</organism>
<dbReference type="Gene3D" id="3.40.605.10">
    <property type="entry name" value="Aldehyde Dehydrogenase, Chain A, domain 1"/>
    <property type="match status" value="1"/>
</dbReference>
<evidence type="ECO:0000313" key="4">
    <source>
        <dbReference type="Proteomes" id="UP000673447"/>
    </source>
</evidence>
<dbReference type="InterPro" id="IPR044151">
    <property type="entry name" value="ALDH_KGSADH"/>
</dbReference>
<dbReference type="Gene3D" id="3.40.309.10">
    <property type="entry name" value="Aldehyde Dehydrogenase, Chain A, domain 2"/>
    <property type="match status" value="1"/>
</dbReference>
<comment type="caution">
    <text evidence="3">The sequence shown here is derived from an EMBL/GenBank/DDBJ whole genome shotgun (WGS) entry which is preliminary data.</text>
</comment>
<accession>A0A941AUD7</accession>
<dbReference type="InterPro" id="IPR015590">
    <property type="entry name" value="Aldehyde_DH_dom"/>
</dbReference>
<reference evidence="3" key="2">
    <citation type="submission" date="2021-03" db="EMBL/GenBank/DDBJ databases">
        <authorList>
            <person name="Cao W."/>
        </authorList>
    </citation>
    <scope>NUCLEOTIDE SEQUENCE</scope>
    <source>
        <strain evidence="3">110414</strain>
    </source>
</reference>
<dbReference type="GO" id="GO:0016620">
    <property type="term" value="F:oxidoreductase activity, acting on the aldehyde or oxo group of donors, NAD or NADP as acceptor"/>
    <property type="evidence" value="ECO:0007669"/>
    <property type="project" value="InterPro"/>
</dbReference>
<dbReference type="EMBL" id="JAGKTC010000002">
    <property type="protein sequence ID" value="MBP3984332.1"/>
    <property type="molecule type" value="Genomic_DNA"/>
</dbReference>
<name>A0A941AUD7_9GAMM</name>
<proteinExistence type="predicted"/>
<dbReference type="CDD" id="cd07129">
    <property type="entry name" value="ALDH_KGSADH"/>
    <property type="match status" value="1"/>
</dbReference>
<dbReference type="PANTHER" id="PTHR43353:SF3">
    <property type="entry name" value="ALDEHYDE DEHYDROGENASE-RELATED"/>
    <property type="match status" value="1"/>
</dbReference>
<dbReference type="RefSeq" id="WP_210536219.1">
    <property type="nucleotide sequence ID" value="NZ_JAGKTC010000002.1"/>
</dbReference>
<sequence length="502" mass="52534">MSSQGMDPRSGRSIGEPIADTGSAELDRLAEVASAAFPRWAATSREQRARVLEEVAGALDTEAPALAAIADAETALGLPRLQGEIQRTSGQLRLFARVIREGGYLEAILDSPDPTAAPPRPDLRRMLRPLGPVAVFGASNFPFAFSIAGGDTVSALAAGCPVLAKAHPAQPGTAKATFDVVAEALKRAGAPEGVFAVVYGTPAGLDLVRHPAIKAVGFTGSTRGGRHLFDLAQARPEPIPFYGELGSLNPVVVLPGAAATRATAIAQGYAASLTLGVGQFCTNPGLLFAPQALLPALGEAIAATRGGPMLTAGMRDAYESGMGEMTRHAERLGQGQADATHNEVAPHLFHVDVHRFLQSPQHYLDEHFGPAGLVVTYDDIAELMAAVELMPGALTASVHAESEDAALAAPLLSALAARAGRLVYNAWPTGVAVSWSMQHGGPWPATTNPLHTSVGATAIRRWLAPVCYQDWPEALLPLELHADNPMRIPRRVDGRLQPGSQA</sequence>
<evidence type="ECO:0000259" key="2">
    <source>
        <dbReference type="Pfam" id="PF00171"/>
    </source>
</evidence>
<dbReference type="SUPFAM" id="SSF53720">
    <property type="entry name" value="ALDH-like"/>
    <property type="match status" value="1"/>
</dbReference>
<dbReference type="InterPro" id="IPR016163">
    <property type="entry name" value="Ald_DH_C"/>
</dbReference>
<keyword evidence="4" id="KW-1185">Reference proteome</keyword>
<dbReference type="Proteomes" id="UP000673447">
    <property type="component" value="Unassembled WGS sequence"/>
</dbReference>
<protein>
    <submittedName>
        <fullName evidence="3">Aldehyde dehydrogenase (NADP(+))</fullName>
    </submittedName>
</protein>
<dbReference type="InterPro" id="IPR016161">
    <property type="entry name" value="Ald_DH/histidinol_DH"/>
</dbReference>
<dbReference type="AlphaFoldDB" id="A0A941AUD7"/>
<feature type="domain" description="Aldehyde dehydrogenase" evidence="2">
    <location>
        <begin position="7"/>
        <end position="441"/>
    </location>
</feature>
<evidence type="ECO:0000256" key="1">
    <source>
        <dbReference type="ARBA" id="ARBA00023002"/>
    </source>
</evidence>
<keyword evidence="1" id="KW-0560">Oxidoreductase</keyword>
<reference evidence="3" key="1">
    <citation type="journal article" date="2016" name="Int. J. Syst. Evol. Microbiol.">
        <title>Pseudoxanthomonas helianthi sp. nov., isolated from roots of Jerusalem artichoke (Helianthus tuberosus).</title>
        <authorList>
            <person name="Kittiwongwattana C."/>
            <person name="Thawai C."/>
        </authorList>
    </citation>
    <scope>NUCLEOTIDE SEQUENCE</scope>
    <source>
        <strain evidence="3">110414</strain>
    </source>
</reference>
<gene>
    <name evidence="3" type="ORF">J5837_07805</name>
</gene>
<dbReference type="InterPro" id="IPR050740">
    <property type="entry name" value="Aldehyde_DH_Superfamily"/>
</dbReference>
<dbReference type="Pfam" id="PF00171">
    <property type="entry name" value="Aldedh"/>
    <property type="match status" value="1"/>
</dbReference>
<dbReference type="PANTHER" id="PTHR43353">
    <property type="entry name" value="SUCCINATE-SEMIALDEHYDE DEHYDROGENASE, MITOCHONDRIAL"/>
    <property type="match status" value="1"/>
</dbReference>